<feature type="compositionally biased region" description="Basic and acidic residues" evidence="1">
    <location>
        <begin position="42"/>
        <end position="60"/>
    </location>
</feature>
<proteinExistence type="predicted"/>
<accession>A0A9W6ZAP4</accession>
<dbReference type="AlphaFoldDB" id="A0A9W6ZAP4"/>
<feature type="compositionally biased region" description="Polar residues" evidence="1">
    <location>
        <begin position="223"/>
        <end position="234"/>
    </location>
</feature>
<feature type="compositionally biased region" description="Basic residues" evidence="1">
    <location>
        <begin position="383"/>
        <end position="397"/>
    </location>
</feature>
<keyword evidence="3" id="KW-1185">Reference proteome</keyword>
<feature type="compositionally biased region" description="Basic residues" evidence="1">
    <location>
        <begin position="156"/>
        <end position="166"/>
    </location>
</feature>
<organism evidence="2 3">
    <name type="scientific">Triparma verrucosa</name>
    <dbReference type="NCBI Taxonomy" id="1606542"/>
    <lineage>
        <taxon>Eukaryota</taxon>
        <taxon>Sar</taxon>
        <taxon>Stramenopiles</taxon>
        <taxon>Ochrophyta</taxon>
        <taxon>Bolidophyceae</taxon>
        <taxon>Parmales</taxon>
        <taxon>Triparmaceae</taxon>
        <taxon>Triparma</taxon>
    </lineage>
</organism>
<feature type="region of interest" description="Disordered" evidence="1">
    <location>
        <begin position="364"/>
        <end position="400"/>
    </location>
</feature>
<sequence>MVIAQPKIRAQYSGPGALGIAARTPRKMGVVSILKGLLGGRGEGEMKMDMKEETKEEMREKTKKKIKEAKKTTKKENERKSSRGSSKSSSSSRSGSSRSGSSRSRSSRSRSSRSSTRSSTRRDQSEETLDRPKYKSPKSPTTATTTTTCSSTSSSPKKRGRPRKKPAPILPDSENEEPPDSEIPQKRKPGRPKKVPSTSSQETCSSSSSASGKRNKKRPPTSQPSSPSANPTKRPSSKQRGPSHRSPPQSSADPLSPFKKPPYTVCKVPADGDCFYTCLQKCLPSHPTVSSQRSLVASKMGLDQLHFYQMTGETFSFDESSSSESDSNSDSDCSSSYASTKGSSSIITKLKRIQRATSAGLPNPFYSQASTLSPDSPPPSPPPKKRLPKNRPVKKSPTKPVTTLPSLKAYVIRLGSMFGPNTVLWADTFSFSVLSTEYGVEILFVDVEGEEFYRSLAGAGESIKCVVVVRQGEHFNFVKKGKRTIFGRNEEWIVALWGDTS</sequence>
<dbReference type="EMBL" id="BRXX01000551">
    <property type="protein sequence ID" value="GMH46690.1"/>
    <property type="molecule type" value="Genomic_DNA"/>
</dbReference>
<feature type="compositionally biased region" description="Low complexity" evidence="1">
    <location>
        <begin position="83"/>
        <end position="104"/>
    </location>
</feature>
<evidence type="ECO:0000256" key="1">
    <source>
        <dbReference type="SAM" id="MobiDB-lite"/>
    </source>
</evidence>
<gene>
    <name evidence="2" type="ORF">TrVE_jg368</name>
</gene>
<feature type="region of interest" description="Disordered" evidence="1">
    <location>
        <begin position="317"/>
        <end position="340"/>
    </location>
</feature>
<feature type="compositionally biased region" description="Basic and acidic residues" evidence="1">
    <location>
        <begin position="120"/>
        <end position="133"/>
    </location>
</feature>
<dbReference type="Proteomes" id="UP001165160">
    <property type="component" value="Unassembled WGS sequence"/>
</dbReference>
<feature type="region of interest" description="Disordered" evidence="1">
    <location>
        <begin position="40"/>
        <end position="263"/>
    </location>
</feature>
<protein>
    <submittedName>
        <fullName evidence="2">Uncharacterized protein</fullName>
    </submittedName>
</protein>
<evidence type="ECO:0000313" key="3">
    <source>
        <dbReference type="Proteomes" id="UP001165160"/>
    </source>
</evidence>
<feature type="compositionally biased region" description="Polar residues" evidence="1">
    <location>
        <begin position="244"/>
        <end position="253"/>
    </location>
</feature>
<comment type="caution">
    <text evidence="2">The sequence shown here is derived from an EMBL/GenBank/DDBJ whole genome shotgun (WGS) entry which is preliminary data.</text>
</comment>
<reference evidence="3" key="1">
    <citation type="journal article" date="2023" name="Commun. Biol.">
        <title>Genome analysis of Parmales, the sister group of diatoms, reveals the evolutionary specialization of diatoms from phago-mixotrophs to photoautotrophs.</title>
        <authorList>
            <person name="Ban H."/>
            <person name="Sato S."/>
            <person name="Yoshikawa S."/>
            <person name="Yamada K."/>
            <person name="Nakamura Y."/>
            <person name="Ichinomiya M."/>
            <person name="Sato N."/>
            <person name="Blanc-Mathieu R."/>
            <person name="Endo H."/>
            <person name="Kuwata A."/>
            <person name="Ogata H."/>
        </authorList>
    </citation>
    <scope>NUCLEOTIDE SEQUENCE [LARGE SCALE GENOMIC DNA]</scope>
    <source>
        <strain evidence="3">NIES 3699</strain>
    </source>
</reference>
<feature type="compositionally biased region" description="Low complexity" evidence="1">
    <location>
        <begin position="197"/>
        <end position="211"/>
    </location>
</feature>
<feature type="compositionally biased region" description="Basic and acidic residues" evidence="1">
    <location>
        <begin position="69"/>
        <end position="81"/>
    </location>
</feature>
<evidence type="ECO:0000313" key="2">
    <source>
        <dbReference type="EMBL" id="GMH46690.1"/>
    </source>
</evidence>
<name>A0A9W6ZAP4_9STRA</name>
<feature type="compositionally biased region" description="Low complexity" evidence="1">
    <location>
        <begin position="137"/>
        <end position="155"/>
    </location>
</feature>